<evidence type="ECO:0000313" key="12">
    <source>
        <dbReference type="Proteomes" id="UP000248198"/>
    </source>
</evidence>
<feature type="domain" description="Peptidase M16 N-terminal" evidence="9">
    <location>
        <begin position="67"/>
        <end position="185"/>
    </location>
</feature>
<keyword evidence="7" id="KW-0482">Metalloprotease</keyword>
<evidence type="ECO:0000259" key="10">
    <source>
        <dbReference type="Pfam" id="PF05193"/>
    </source>
</evidence>
<dbReference type="InterPro" id="IPR050626">
    <property type="entry name" value="Peptidase_M16"/>
</dbReference>
<organism evidence="11 12">
    <name type="scientific">Pedobacter nutrimenti</name>
    <dbReference type="NCBI Taxonomy" id="1241337"/>
    <lineage>
        <taxon>Bacteria</taxon>
        <taxon>Pseudomonadati</taxon>
        <taxon>Bacteroidota</taxon>
        <taxon>Sphingobacteriia</taxon>
        <taxon>Sphingobacteriales</taxon>
        <taxon>Sphingobacteriaceae</taxon>
        <taxon>Pedobacter</taxon>
    </lineage>
</organism>
<dbReference type="PROSITE" id="PS00143">
    <property type="entry name" value="INSULINASE"/>
    <property type="match status" value="1"/>
</dbReference>
<dbReference type="SUPFAM" id="SSF63411">
    <property type="entry name" value="LuxS/MPP-like metallohydrolase"/>
    <property type="match status" value="4"/>
</dbReference>
<protein>
    <submittedName>
        <fullName evidence="11">Zinc protease</fullName>
    </submittedName>
</protein>
<dbReference type="GO" id="GO:0006508">
    <property type="term" value="P:proteolysis"/>
    <property type="evidence" value="ECO:0007669"/>
    <property type="project" value="UniProtKB-KW"/>
</dbReference>
<gene>
    <name evidence="11" type="ORF">B0O44_103487</name>
</gene>
<dbReference type="Pfam" id="PF05193">
    <property type="entry name" value="Peptidase_M16_C"/>
    <property type="match status" value="2"/>
</dbReference>
<comment type="caution">
    <text evidence="11">The sequence shown here is derived from an EMBL/GenBank/DDBJ whole genome shotgun (WGS) entry which is preliminary data.</text>
</comment>
<dbReference type="InterPro" id="IPR007863">
    <property type="entry name" value="Peptidase_M16_C"/>
</dbReference>
<keyword evidence="6" id="KW-0862">Zinc</keyword>
<dbReference type="GO" id="GO:0046872">
    <property type="term" value="F:metal ion binding"/>
    <property type="evidence" value="ECO:0007669"/>
    <property type="project" value="UniProtKB-KW"/>
</dbReference>
<keyword evidence="5" id="KW-0378">Hydrolase</keyword>
<evidence type="ECO:0000256" key="7">
    <source>
        <dbReference type="ARBA" id="ARBA00023049"/>
    </source>
</evidence>
<feature type="domain" description="Peptidase M16 C-terminal" evidence="10">
    <location>
        <begin position="225"/>
        <end position="405"/>
    </location>
</feature>
<reference evidence="11 12" key="1">
    <citation type="submission" date="2018-06" db="EMBL/GenBank/DDBJ databases">
        <title>Genomic Encyclopedia of Archaeal and Bacterial Type Strains, Phase II (KMG-II): from individual species to whole genera.</title>
        <authorList>
            <person name="Goeker M."/>
        </authorList>
    </citation>
    <scope>NUCLEOTIDE SEQUENCE [LARGE SCALE GENOMIC DNA]</scope>
    <source>
        <strain evidence="11 12">DSM 27372</strain>
    </source>
</reference>
<sequence>MIHHKHKIFLVALALGLCQYLPGQSQVKSAAPHVKNTKTQQNVDAALPLNPAVRTGKLANGFTYYIQKNKEPKDRVVLYLANKVGSILENDEQQGLAHFMEHMSFNGTKHFPKNELVNYLQKSGVRFGADINAYTSFDETVYQLPLPTDKPEILKNGLQIMRDWAQEASLDPEEINKERGVVLEEKRLGKGASERMQRQFLPMILNNSRYASRLPIGKEEVLLNFKPEAIKSYYKDWYRPNLQALIVVGDINVAEIEQMIRAKFSDLKNPLNEKVRTKYSIPLSGKNQFISVTDPEMTATVLQVMIKHREPELKTERDYRASLVRGLFNQMLSDRYTELSRQADPPFIQGGASISGLLGGLNSYGATVVAKPGELEKGFKALWRETRRVEKFGFTATELGRAKQNYLSSMEAALKERDKTPSENYVQEYLQYFLNQTAAPGIVKENELVVRLLPGISLPELNALSAEYIKDSNRDIVLMAPEKDKATLPDQAKVLGWLESVNQEPMEAFKDEVSKLPLLAVIPKAEKIFKVEKDDKLGLQILKLSNGATVLLKKTNFKNNQILFSAYAEGGSSLYTDADFQSANNAAGVVASGGVGNYNATQLDKFLSDKQVGLGPYIGDRSQGLSGSSTSKDLETAFKLIYGYFTEPRKDGDIFKGLIANAKAGLANRADDPGKVFSDTVNAVLGNYSIRRTGPSIEKIDQISLDRSFEIYKERFANASAFTFFFVGSIEEEKILPLIEKYLASLPANGAKTEAKDLNIHIPAGKITKTVYKGTEQKATVRLVFSGPYEYSYENNLKMDALKEVLEIRLLERLREQESGVYSPGASISVTKYPKERFSLTISFGCAPENTDRLIASAVDEINKLKNAGPLQQNIDKFKAEDKRSREVELKTNDFWLGYLVGQYANKEKLSQLDNYDAALNKITVSSLKETANKFIKDDNYIRLVLLPQQGQKAAGK</sequence>
<accession>A0A318UHL9</accession>
<dbReference type="InterPro" id="IPR011765">
    <property type="entry name" value="Pept_M16_N"/>
</dbReference>
<dbReference type="Pfam" id="PF00675">
    <property type="entry name" value="Peptidase_M16"/>
    <property type="match status" value="1"/>
</dbReference>
<proteinExistence type="inferred from homology"/>
<keyword evidence="3 11" id="KW-0645">Protease</keyword>
<dbReference type="RefSeq" id="WP_110830029.1">
    <property type="nucleotide sequence ID" value="NZ_QKLU01000003.1"/>
</dbReference>
<dbReference type="PANTHER" id="PTHR43690">
    <property type="entry name" value="NARDILYSIN"/>
    <property type="match status" value="1"/>
</dbReference>
<comment type="similarity">
    <text evidence="2 8">Belongs to the peptidase M16 family.</text>
</comment>
<dbReference type="PANTHER" id="PTHR43690:SF34">
    <property type="entry name" value="ZINC PROTEASE PQQL-LIKE"/>
    <property type="match status" value="1"/>
</dbReference>
<dbReference type="Gene3D" id="3.30.830.10">
    <property type="entry name" value="Metalloenzyme, LuxS/M16 peptidase-like"/>
    <property type="match status" value="4"/>
</dbReference>
<evidence type="ECO:0000256" key="1">
    <source>
        <dbReference type="ARBA" id="ARBA00001947"/>
    </source>
</evidence>
<comment type="cofactor">
    <cofactor evidence="1">
        <name>Zn(2+)</name>
        <dbReference type="ChEBI" id="CHEBI:29105"/>
    </cofactor>
</comment>
<evidence type="ECO:0000256" key="8">
    <source>
        <dbReference type="RuleBase" id="RU004447"/>
    </source>
</evidence>
<keyword evidence="12" id="KW-1185">Reference proteome</keyword>
<dbReference type="Proteomes" id="UP000248198">
    <property type="component" value="Unassembled WGS sequence"/>
</dbReference>
<dbReference type="InterPro" id="IPR001431">
    <property type="entry name" value="Pept_M16_Zn_BS"/>
</dbReference>
<dbReference type="GO" id="GO:0004222">
    <property type="term" value="F:metalloendopeptidase activity"/>
    <property type="evidence" value="ECO:0007669"/>
    <property type="project" value="InterPro"/>
</dbReference>
<evidence type="ECO:0000256" key="3">
    <source>
        <dbReference type="ARBA" id="ARBA00022670"/>
    </source>
</evidence>
<dbReference type="OrthoDB" id="9811314at2"/>
<dbReference type="AlphaFoldDB" id="A0A318UHL9"/>
<evidence type="ECO:0000256" key="6">
    <source>
        <dbReference type="ARBA" id="ARBA00022833"/>
    </source>
</evidence>
<evidence type="ECO:0000256" key="2">
    <source>
        <dbReference type="ARBA" id="ARBA00007261"/>
    </source>
</evidence>
<name>A0A318UHL9_9SPHI</name>
<evidence type="ECO:0000259" key="9">
    <source>
        <dbReference type="Pfam" id="PF00675"/>
    </source>
</evidence>
<evidence type="ECO:0000313" key="11">
    <source>
        <dbReference type="EMBL" id="PYF75040.1"/>
    </source>
</evidence>
<evidence type="ECO:0000256" key="4">
    <source>
        <dbReference type="ARBA" id="ARBA00022723"/>
    </source>
</evidence>
<feature type="domain" description="Peptidase M16 C-terminal" evidence="10">
    <location>
        <begin position="712"/>
        <end position="879"/>
    </location>
</feature>
<dbReference type="EMBL" id="QKLU01000003">
    <property type="protein sequence ID" value="PYF75040.1"/>
    <property type="molecule type" value="Genomic_DNA"/>
</dbReference>
<keyword evidence="4" id="KW-0479">Metal-binding</keyword>
<evidence type="ECO:0000256" key="5">
    <source>
        <dbReference type="ARBA" id="ARBA00022801"/>
    </source>
</evidence>
<dbReference type="InterPro" id="IPR011249">
    <property type="entry name" value="Metalloenz_LuxS/M16"/>
</dbReference>